<protein>
    <submittedName>
        <fullName evidence="4">Eukaryotic translation initiation factor 6-2</fullName>
    </submittedName>
</protein>
<evidence type="ECO:0000313" key="5">
    <source>
        <dbReference type="Proteomes" id="UP001412067"/>
    </source>
</evidence>
<dbReference type="EMBL" id="JBBWWR010000003">
    <property type="protein sequence ID" value="KAK8968934.1"/>
    <property type="molecule type" value="Genomic_DNA"/>
</dbReference>
<dbReference type="Gene3D" id="3.75.10.10">
    <property type="entry name" value="L-arginine/glycine Amidinotransferase, Chain A"/>
    <property type="match status" value="1"/>
</dbReference>
<evidence type="ECO:0000256" key="2">
    <source>
        <dbReference type="ARBA" id="ARBA00022917"/>
    </source>
</evidence>
<keyword evidence="1 4" id="KW-0396">Initiation factor</keyword>
<name>A0ABR2MZ03_9ASPA</name>
<evidence type="ECO:0000313" key="4">
    <source>
        <dbReference type="EMBL" id="KAK8968934.1"/>
    </source>
</evidence>
<keyword evidence="5" id="KW-1185">Reference proteome</keyword>
<dbReference type="PANTHER" id="PTHR10784">
    <property type="entry name" value="TRANSLATION INITIATION FACTOR 6"/>
    <property type="match status" value="1"/>
</dbReference>
<gene>
    <name evidence="4" type="primary">EIF6-2</name>
    <name evidence="4" type="ORF">KSP40_PGU005319</name>
</gene>
<evidence type="ECO:0000256" key="1">
    <source>
        <dbReference type="ARBA" id="ARBA00022540"/>
    </source>
</evidence>
<dbReference type="GO" id="GO:0003743">
    <property type="term" value="F:translation initiation factor activity"/>
    <property type="evidence" value="ECO:0007669"/>
    <property type="project" value="UniProtKB-KW"/>
</dbReference>
<sequence length="259" mass="28269">MMKGSLTISTLMNCKVPPHTSFKELEELSALLQVPLVTGTVNGGRKTISGGMIVNDWTAFCGSATTDAELSVIESVFKLNKAQPSMIVDEMRKLRIDSYVILAIPKLIFPFLCPFVATFFLEGDDQELVDIFFGITPAGGPAKPAVAGRICFLRIASDPAVADGDYFGNLFPQQDFAKTGAIPFSSQFSRSSDLFRHDLATLIFFLNCFSSSSRTRIASDPAVADGDYFGNLFPQQENLDKESIDCSGRFASFYSMKAN</sequence>
<feature type="transmembrane region" description="Helical" evidence="3">
    <location>
        <begin position="99"/>
        <end position="121"/>
    </location>
</feature>
<comment type="caution">
    <text evidence="4">The sequence shown here is derived from an EMBL/GenBank/DDBJ whole genome shotgun (WGS) entry which is preliminary data.</text>
</comment>
<accession>A0ABR2MZ03</accession>
<dbReference type="InterPro" id="IPR002769">
    <property type="entry name" value="eIF6"/>
</dbReference>
<keyword evidence="3" id="KW-1133">Transmembrane helix</keyword>
<reference evidence="4 5" key="1">
    <citation type="journal article" date="2022" name="Nat. Plants">
        <title>Genomes of leafy and leafless Platanthera orchids illuminate the evolution of mycoheterotrophy.</title>
        <authorList>
            <person name="Li M.H."/>
            <person name="Liu K.W."/>
            <person name="Li Z."/>
            <person name="Lu H.C."/>
            <person name="Ye Q.L."/>
            <person name="Zhang D."/>
            <person name="Wang J.Y."/>
            <person name="Li Y.F."/>
            <person name="Zhong Z.M."/>
            <person name="Liu X."/>
            <person name="Yu X."/>
            <person name="Liu D.K."/>
            <person name="Tu X.D."/>
            <person name="Liu B."/>
            <person name="Hao Y."/>
            <person name="Liao X.Y."/>
            <person name="Jiang Y.T."/>
            <person name="Sun W.H."/>
            <person name="Chen J."/>
            <person name="Chen Y.Q."/>
            <person name="Ai Y."/>
            <person name="Zhai J.W."/>
            <person name="Wu S.S."/>
            <person name="Zhou Z."/>
            <person name="Hsiao Y.Y."/>
            <person name="Wu W.L."/>
            <person name="Chen Y.Y."/>
            <person name="Lin Y.F."/>
            <person name="Hsu J.L."/>
            <person name="Li C.Y."/>
            <person name="Wang Z.W."/>
            <person name="Zhao X."/>
            <person name="Zhong W.Y."/>
            <person name="Ma X.K."/>
            <person name="Ma L."/>
            <person name="Huang J."/>
            <person name="Chen G.Z."/>
            <person name="Huang M.Z."/>
            <person name="Huang L."/>
            <person name="Peng D.H."/>
            <person name="Luo Y.B."/>
            <person name="Zou S.Q."/>
            <person name="Chen S.P."/>
            <person name="Lan S."/>
            <person name="Tsai W.C."/>
            <person name="Van de Peer Y."/>
            <person name="Liu Z.J."/>
        </authorList>
    </citation>
    <scope>NUCLEOTIDE SEQUENCE [LARGE SCALE GENOMIC DNA]</scope>
    <source>
        <strain evidence="4">Lor288</strain>
    </source>
</reference>
<keyword evidence="3" id="KW-0472">Membrane</keyword>
<dbReference type="SUPFAM" id="SSF55909">
    <property type="entry name" value="Pentein"/>
    <property type="match status" value="1"/>
</dbReference>
<organism evidence="4 5">
    <name type="scientific">Platanthera guangdongensis</name>
    <dbReference type="NCBI Taxonomy" id="2320717"/>
    <lineage>
        <taxon>Eukaryota</taxon>
        <taxon>Viridiplantae</taxon>
        <taxon>Streptophyta</taxon>
        <taxon>Embryophyta</taxon>
        <taxon>Tracheophyta</taxon>
        <taxon>Spermatophyta</taxon>
        <taxon>Magnoliopsida</taxon>
        <taxon>Liliopsida</taxon>
        <taxon>Asparagales</taxon>
        <taxon>Orchidaceae</taxon>
        <taxon>Orchidoideae</taxon>
        <taxon>Orchideae</taxon>
        <taxon>Orchidinae</taxon>
        <taxon>Platanthera</taxon>
    </lineage>
</organism>
<proteinExistence type="predicted"/>
<keyword evidence="3" id="KW-0812">Transmembrane</keyword>
<dbReference type="Pfam" id="PF01912">
    <property type="entry name" value="eIF-6"/>
    <property type="match status" value="1"/>
</dbReference>
<dbReference type="Proteomes" id="UP001412067">
    <property type="component" value="Unassembled WGS sequence"/>
</dbReference>
<keyword evidence="2" id="KW-0648">Protein biosynthesis</keyword>
<evidence type="ECO:0000256" key="3">
    <source>
        <dbReference type="SAM" id="Phobius"/>
    </source>
</evidence>